<reference evidence="10 14" key="1">
    <citation type="submission" date="2018-12" db="EMBL/GenBank/DDBJ databases">
        <title>Complete genome sequence of Flaviflexus salsibiostraticola KCTC 33148.</title>
        <authorList>
            <person name="Bae J.-W."/>
        </authorList>
    </citation>
    <scope>NUCLEOTIDE SEQUENCE [LARGE SCALE GENOMIC DNA]</scope>
    <source>
        <strain evidence="10 14">KCTC 33148</strain>
    </source>
</reference>
<dbReference type="NCBIfam" id="NF038214">
    <property type="entry name" value="IS21_help_AAA"/>
    <property type="match status" value="1"/>
</dbReference>
<gene>
    <name evidence="5" type="ORF">EJO69_01360</name>
    <name evidence="6" type="ORF">EJO69_02170</name>
    <name evidence="7" type="ORF">EJO69_03910</name>
    <name evidence="8" type="ORF">EJO69_05570</name>
    <name evidence="9" type="ORF">EJO69_05665</name>
    <name evidence="10" type="ORF">EJO69_08805</name>
    <name evidence="11" type="ORF">EJO69_09810</name>
    <name evidence="12" type="ORF">EJO69_10720</name>
    <name evidence="13" type="ORF">EJO69_10970</name>
</gene>
<keyword evidence="14" id="KW-1185">Reference proteome</keyword>
<evidence type="ECO:0000313" key="13">
    <source>
        <dbReference type="EMBL" id="AZN30762.1"/>
    </source>
</evidence>
<evidence type="ECO:0000256" key="2">
    <source>
        <dbReference type="ARBA" id="ARBA00022741"/>
    </source>
</evidence>
<dbReference type="KEGG" id="fsl:EJO69_05665"/>
<dbReference type="KEGG" id="fsl:EJO69_08805"/>
<evidence type="ECO:0000256" key="3">
    <source>
        <dbReference type="ARBA" id="ARBA00022840"/>
    </source>
</evidence>
<evidence type="ECO:0000313" key="11">
    <source>
        <dbReference type="EMBL" id="AZN30563.1"/>
    </source>
</evidence>
<dbReference type="Proteomes" id="UP000270021">
    <property type="component" value="Chromosome"/>
</dbReference>
<dbReference type="KEGG" id="fsl:EJO69_02170"/>
<dbReference type="InterPro" id="IPR002611">
    <property type="entry name" value="IstB_ATP-bd"/>
</dbReference>
<feature type="domain" description="AAA+ ATPase" evidence="4">
    <location>
        <begin position="98"/>
        <end position="230"/>
    </location>
</feature>
<dbReference type="OrthoDB" id="9773429at2"/>
<proteinExistence type="inferred from homology"/>
<comment type="similarity">
    <text evidence="1">Belongs to the IS21/IS1162 putative ATP-binding protein family.</text>
</comment>
<dbReference type="NCBIfam" id="NF005098">
    <property type="entry name" value="PRK06526.1"/>
    <property type="match status" value="1"/>
</dbReference>
<dbReference type="InterPro" id="IPR027417">
    <property type="entry name" value="P-loop_NTPase"/>
</dbReference>
<dbReference type="EMBL" id="CP034438">
    <property type="protein sequence ID" value="AZN30392.1"/>
    <property type="molecule type" value="Genomic_DNA"/>
</dbReference>
<evidence type="ECO:0000313" key="8">
    <source>
        <dbReference type="EMBL" id="AZN29830.1"/>
    </source>
</evidence>
<sequence>MEAIKDVTYYTSALKAPRIQASFARLADTGRAQGWTFEEYLAAVLEAEVTAREASGAEIRRKRAHFPSMKTIEDFTFDHQPHLRSDVQAASRSTWIHNAENMILLGPPGTGKTHISIGLGIAATRAGIPVLFDTAAGWIQSLTAAHNKGDLTKELRRIRRYKLIIIDELGYLPIEPEAANLFFQLISDRYEQSSILITSNLAFGSWSTIFHDETIATAIIDRLVHHAQVLTTKGTSYRIRHRQEQGTVN</sequence>
<dbReference type="KEGG" id="fsl:EJO69_09810"/>
<dbReference type="SUPFAM" id="SSF52540">
    <property type="entry name" value="P-loop containing nucleoside triphosphate hydrolases"/>
    <property type="match status" value="1"/>
</dbReference>
<dbReference type="EMBL" id="CP034438">
    <property type="protein sequence ID" value="AZN29234.1"/>
    <property type="molecule type" value="Genomic_DNA"/>
</dbReference>
<organism evidence="10 14">
    <name type="scientific">Flaviflexus salsibiostraticola</name>
    <dbReference type="NCBI Taxonomy" id="1282737"/>
    <lineage>
        <taxon>Bacteria</taxon>
        <taxon>Bacillati</taxon>
        <taxon>Actinomycetota</taxon>
        <taxon>Actinomycetes</taxon>
        <taxon>Actinomycetales</taxon>
        <taxon>Actinomycetaceae</taxon>
        <taxon>Flaviflexus</taxon>
    </lineage>
</organism>
<evidence type="ECO:0000313" key="5">
    <source>
        <dbReference type="EMBL" id="AZN29094.1"/>
    </source>
</evidence>
<dbReference type="InterPro" id="IPR047661">
    <property type="entry name" value="IstB"/>
</dbReference>
<dbReference type="EMBL" id="CP034438">
    <property type="protein sequence ID" value="AZN29830.1"/>
    <property type="molecule type" value="Genomic_DNA"/>
</dbReference>
<dbReference type="SMART" id="SM00382">
    <property type="entry name" value="AAA"/>
    <property type="match status" value="1"/>
</dbReference>
<evidence type="ECO:0000313" key="10">
    <source>
        <dbReference type="EMBL" id="AZN30392.1"/>
    </source>
</evidence>
<dbReference type="PANTHER" id="PTHR30050:SF4">
    <property type="entry name" value="ATP-BINDING PROTEIN RV3427C IN INSERTION SEQUENCE-RELATED"/>
    <property type="match status" value="1"/>
</dbReference>
<dbReference type="KEGG" id="fsl:EJO69_01360"/>
<dbReference type="Pfam" id="PF01695">
    <property type="entry name" value="IstB_IS21"/>
    <property type="match status" value="1"/>
</dbReference>
<protein>
    <submittedName>
        <fullName evidence="10">DNA replication protein</fullName>
    </submittedName>
</protein>
<dbReference type="AlphaFoldDB" id="A0A3Q8WW17"/>
<dbReference type="KEGG" id="fsl:EJO69_10970"/>
<dbReference type="EMBL" id="CP034438">
    <property type="protein sequence ID" value="AZN30722.1"/>
    <property type="molecule type" value="Genomic_DNA"/>
</dbReference>
<dbReference type="Gene3D" id="3.40.50.300">
    <property type="entry name" value="P-loop containing nucleotide triphosphate hydrolases"/>
    <property type="match status" value="1"/>
</dbReference>
<dbReference type="EMBL" id="CP034438">
    <property type="protein sequence ID" value="AZN29845.1"/>
    <property type="molecule type" value="Genomic_DNA"/>
</dbReference>
<dbReference type="InterPro" id="IPR003593">
    <property type="entry name" value="AAA+_ATPase"/>
</dbReference>
<name>A0A3Q8WW17_9ACTO</name>
<dbReference type="GO" id="GO:0005524">
    <property type="term" value="F:ATP binding"/>
    <property type="evidence" value="ECO:0007669"/>
    <property type="project" value="UniProtKB-KW"/>
</dbReference>
<evidence type="ECO:0000256" key="1">
    <source>
        <dbReference type="ARBA" id="ARBA00008059"/>
    </source>
</evidence>
<dbReference type="KEGG" id="fsl:EJO69_10720"/>
<keyword evidence="3" id="KW-0067">ATP-binding</keyword>
<dbReference type="GO" id="GO:0006260">
    <property type="term" value="P:DNA replication"/>
    <property type="evidence" value="ECO:0007669"/>
    <property type="project" value="TreeGrafter"/>
</dbReference>
<dbReference type="EMBL" id="CP034438">
    <property type="protein sequence ID" value="AZN29094.1"/>
    <property type="molecule type" value="Genomic_DNA"/>
</dbReference>
<dbReference type="KEGG" id="fsl:EJO69_05570"/>
<dbReference type="CDD" id="cd00009">
    <property type="entry name" value="AAA"/>
    <property type="match status" value="1"/>
</dbReference>
<dbReference type="KEGG" id="fsl:EJO69_03910"/>
<dbReference type="EMBL" id="CP034438">
    <property type="protein sequence ID" value="AZN30563.1"/>
    <property type="molecule type" value="Genomic_DNA"/>
</dbReference>
<evidence type="ECO:0000313" key="7">
    <source>
        <dbReference type="EMBL" id="AZN29548.1"/>
    </source>
</evidence>
<dbReference type="EMBL" id="CP034438">
    <property type="protein sequence ID" value="AZN29548.1"/>
    <property type="molecule type" value="Genomic_DNA"/>
</dbReference>
<dbReference type="EMBL" id="CP034438">
    <property type="protein sequence ID" value="AZN30762.1"/>
    <property type="molecule type" value="Genomic_DNA"/>
</dbReference>
<evidence type="ECO:0000259" key="4">
    <source>
        <dbReference type="SMART" id="SM00382"/>
    </source>
</evidence>
<dbReference type="PIRSF" id="PIRSF003073">
    <property type="entry name" value="DNAC_TnpB_IstB"/>
    <property type="match status" value="1"/>
</dbReference>
<dbReference type="RefSeq" id="WP_126038216.1">
    <property type="nucleotide sequence ID" value="NZ_CP034438.1"/>
</dbReference>
<evidence type="ECO:0000313" key="6">
    <source>
        <dbReference type="EMBL" id="AZN29234.1"/>
    </source>
</evidence>
<evidence type="ECO:0000313" key="12">
    <source>
        <dbReference type="EMBL" id="AZN30722.1"/>
    </source>
</evidence>
<evidence type="ECO:0000313" key="9">
    <source>
        <dbReference type="EMBL" id="AZN29845.1"/>
    </source>
</evidence>
<dbReference type="PANTHER" id="PTHR30050">
    <property type="entry name" value="CHROMOSOMAL REPLICATION INITIATOR PROTEIN DNAA"/>
    <property type="match status" value="1"/>
</dbReference>
<keyword evidence="2" id="KW-0547">Nucleotide-binding</keyword>
<accession>A0A3Q8WW17</accession>
<dbReference type="InterPro" id="IPR028350">
    <property type="entry name" value="DNAC/IstB-like"/>
</dbReference>
<evidence type="ECO:0000313" key="14">
    <source>
        <dbReference type="Proteomes" id="UP000270021"/>
    </source>
</evidence>